<comment type="similarity">
    <text evidence="1">Belongs to the GST superfamily. Zeta family.</text>
</comment>
<dbReference type="InterPro" id="IPR004045">
    <property type="entry name" value="Glutathione_S-Trfase_N"/>
</dbReference>
<dbReference type="InterPro" id="IPR010987">
    <property type="entry name" value="Glutathione-S-Trfase_C-like"/>
</dbReference>
<dbReference type="Pfam" id="PF13417">
    <property type="entry name" value="GST_N_3"/>
    <property type="match status" value="1"/>
</dbReference>
<dbReference type="Gene3D" id="1.20.1050.10">
    <property type="match status" value="1"/>
</dbReference>
<dbReference type="CDD" id="cd03191">
    <property type="entry name" value="GST_C_Zeta"/>
    <property type="match status" value="1"/>
</dbReference>
<evidence type="ECO:0000259" key="2">
    <source>
        <dbReference type="PROSITE" id="PS50404"/>
    </source>
</evidence>
<dbReference type="PROSITE" id="PS50404">
    <property type="entry name" value="GST_NTER"/>
    <property type="match status" value="1"/>
</dbReference>
<name>A0ABP9EM48_9GAMM</name>
<organism evidence="4 5">
    <name type="scientific">Ferrimonas pelagia</name>
    <dbReference type="NCBI Taxonomy" id="1177826"/>
    <lineage>
        <taxon>Bacteria</taxon>
        <taxon>Pseudomonadati</taxon>
        <taxon>Pseudomonadota</taxon>
        <taxon>Gammaproteobacteria</taxon>
        <taxon>Alteromonadales</taxon>
        <taxon>Ferrimonadaceae</taxon>
        <taxon>Ferrimonas</taxon>
    </lineage>
</organism>
<dbReference type="PANTHER" id="PTHR42673:SF21">
    <property type="entry name" value="GLUTATHIONE S-TRANSFERASE YFCF"/>
    <property type="match status" value="1"/>
</dbReference>
<evidence type="ECO:0000313" key="4">
    <source>
        <dbReference type="EMBL" id="GAA4875884.1"/>
    </source>
</evidence>
<dbReference type="RefSeq" id="WP_345333355.1">
    <property type="nucleotide sequence ID" value="NZ_BAABJZ010000007.1"/>
</dbReference>
<dbReference type="InterPro" id="IPR040079">
    <property type="entry name" value="Glutathione_S-Trfase"/>
</dbReference>
<proteinExistence type="inferred from homology"/>
<keyword evidence="4" id="KW-0413">Isomerase</keyword>
<dbReference type="PROSITE" id="PS50405">
    <property type="entry name" value="GST_CTER"/>
    <property type="match status" value="1"/>
</dbReference>
<dbReference type="SUPFAM" id="SSF52833">
    <property type="entry name" value="Thioredoxin-like"/>
    <property type="match status" value="1"/>
</dbReference>
<evidence type="ECO:0000256" key="1">
    <source>
        <dbReference type="ARBA" id="ARBA00010007"/>
    </source>
</evidence>
<dbReference type="GO" id="GO:0016853">
    <property type="term" value="F:isomerase activity"/>
    <property type="evidence" value="ECO:0007669"/>
    <property type="project" value="UniProtKB-KW"/>
</dbReference>
<dbReference type="InterPro" id="IPR034333">
    <property type="entry name" value="GST_Zeta_N"/>
</dbReference>
<dbReference type="InterPro" id="IPR034330">
    <property type="entry name" value="GST_Zeta_C"/>
</dbReference>
<gene>
    <name evidence="4" type="primary">maiA_2</name>
    <name evidence="4" type="ORF">GCM10023333_06420</name>
</gene>
<dbReference type="EMBL" id="BAABJZ010000007">
    <property type="protein sequence ID" value="GAA4875884.1"/>
    <property type="molecule type" value="Genomic_DNA"/>
</dbReference>
<feature type="domain" description="GST N-terminal" evidence="2">
    <location>
        <begin position="1"/>
        <end position="81"/>
    </location>
</feature>
<reference evidence="5" key="1">
    <citation type="journal article" date="2019" name="Int. J. Syst. Evol. Microbiol.">
        <title>The Global Catalogue of Microorganisms (GCM) 10K type strain sequencing project: providing services to taxonomists for standard genome sequencing and annotation.</title>
        <authorList>
            <consortium name="The Broad Institute Genomics Platform"/>
            <consortium name="The Broad Institute Genome Sequencing Center for Infectious Disease"/>
            <person name="Wu L."/>
            <person name="Ma J."/>
        </authorList>
    </citation>
    <scope>NUCLEOTIDE SEQUENCE [LARGE SCALE GENOMIC DNA]</scope>
    <source>
        <strain evidence="5">JCM 18401</strain>
    </source>
</reference>
<evidence type="ECO:0000259" key="3">
    <source>
        <dbReference type="PROSITE" id="PS50405"/>
    </source>
</evidence>
<dbReference type="PANTHER" id="PTHR42673">
    <property type="entry name" value="MALEYLACETOACETATE ISOMERASE"/>
    <property type="match status" value="1"/>
</dbReference>
<accession>A0ABP9EM48</accession>
<dbReference type="CDD" id="cd03042">
    <property type="entry name" value="GST_N_Zeta"/>
    <property type="match status" value="1"/>
</dbReference>
<dbReference type="NCBIfam" id="TIGR01262">
    <property type="entry name" value="maiA"/>
    <property type="match status" value="1"/>
</dbReference>
<keyword evidence="5" id="KW-1185">Reference proteome</keyword>
<feature type="domain" description="GST C-terminal" evidence="3">
    <location>
        <begin position="86"/>
        <end position="209"/>
    </location>
</feature>
<dbReference type="Proteomes" id="UP001499988">
    <property type="component" value="Unassembled WGS sequence"/>
</dbReference>
<dbReference type="InterPro" id="IPR036249">
    <property type="entry name" value="Thioredoxin-like_sf"/>
</dbReference>
<dbReference type="SFLD" id="SFLDG00358">
    <property type="entry name" value="Main_(cytGST)"/>
    <property type="match status" value="1"/>
</dbReference>
<evidence type="ECO:0000313" key="5">
    <source>
        <dbReference type="Proteomes" id="UP001499988"/>
    </source>
</evidence>
<dbReference type="Gene3D" id="3.40.30.10">
    <property type="entry name" value="Glutaredoxin"/>
    <property type="match status" value="1"/>
</dbReference>
<dbReference type="InterPro" id="IPR036282">
    <property type="entry name" value="Glutathione-S-Trfase_C_sf"/>
</dbReference>
<dbReference type="InterPro" id="IPR005955">
    <property type="entry name" value="GST_Zeta"/>
</dbReference>
<dbReference type="SFLD" id="SFLDS00019">
    <property type="entry name" value="Glutathione_Transferase_(cytos"/>
    <property type="match status" value="1"/>
</dbReference>
<sequence length="209" mass="23180">MKLYGYYRSSAAYRVRIALNLKGLAYQSVPVNLLRGEQGGEDYAQVNPQQLVPSLVLDDGAVLTQSGAILEYLEARYPEPALLPTDPVLAAQLRAACQVIGCDIHPIANLRVQNYLQAELGVEVAQKGRWIRHWIGQGFGALERQLATKPAWYSEQANLLDLYLIPQIYNARRFELDMAPYPHLLAAEARCGALPAFVDALPQHQPDAV</sequence>
<comment type="caution">
    <text evidence="4">The sequence shown here is derived from an EMBL/GenBank/DDBJ whole genome shotgun (WGS) entry which is preliminary data.</text>
</comment>
<protein>
    <submittedName>
        <fullName evidence="4">Maleylacetoacetate isomerase</fullName>
    </submittedName>
</protein>
<dbReference type="SUPFAM" id="SSF47616">
    <property type="entry name" value="GST C-terminal domain-like"/>
    <property type="match status" value="1"/>
</dbReference>